<organism evidence="1 2">
    <name type="scientific">Streblomastix strix</name>
    <dbReference type="NCBI Taxonomy" id="222440"/>
    <lineage>
        <taxon>Eukaryota</taxon>
        <taxon>Metamonada</taxon>
        <taxon>Preaxostyla</taxon>
        <taxon>Oxymonadida</taxon>
        <taxon>Streblomastigidae</taxon>
        <taxon>Streblomastix</taxon>
    </lineage>
</organism>
<dbReference type="OrthoDB" id="6083831at2759"/>
<proteinExistence type="predicted"/>
<evidence type="ECO:0000313" key="1">
    <source>
        <dbReference type="EMBL" id="KAA6368925.1"/>
    </source>
</evidence>
<dbReference type="Proteomes" id="UP000324800">
    <property type="component" value="Unassembled WGS sequence"/>
</dbReference>
<sequence length="138" mass="16061">MSTIRGHGKIATDSLNQAWKKELPWIHPTIPLIPAVLKKIREEQIEVMLIAPLSSDQTQYTEQVNEKVQSFIFGCSIKILEPGQEEKKIREKDFENTKRIQGSNRHDFIWIKIQYPKKILLRNGKAQEMDPNQSLHNT</sequence>
<name>A0A5J4UHA1_9EUKA</name>
<accession>A0A5J4UHA1</accession>
<dbReference type="EMBL" id="SNRW01016864">
    <property type="protein sequence ID" value="KAA6368925.1"/>
    <property type="molecule type" value="Genomic_DNA"/>
</dbReference>
<gene>
    <name evidence="1" type="ORF">EZS28_035549</name>
</gene>
<reference evidence="1 2" key="1">
    <citation type="submission" date="2019-03" db="EMBL/GenBank/DDBJ databases">
        <title>Single cell metagenomics reveals metabolic interactions within the superorganism composed of flagellate Streblomastix strix and complex community of Bacteroidetes bacteria on its surface.</title>
        <authorList>
            <person name="Treitli S.C."/>
            <person name="Kolisko M."/>
            <person name="Husnik F."/>
            <person name="Keeling P."/>
            <person name="Hampl V."/>
        </authorList>
    </citation>
    <scope>NUCLEOTIDE SEQUENCE [LARGE SCALE GENOMIC DNA]</scope>
    <source>
        <strain evidence="1">ST1C</strain>
    </source>
</reference>
<comment type="caution">
    <text evidence="1">The sequence shown here is derived from an EMBL/GenBank/DDBJ whole genome shotgun (WGS) entry which is preliminary data.</text>
</comment>
<evidence type="ECO:0000313" key="2">
    <source>
        <dbReference type="Proteomes" id="UP000324800"/>
    </source>
</evidence>
<dbReference type="AlphaFoldDB" id="A0A5J4UHA1"/>
<protein>
    <submittedName>
        <fullName evidence="1">Uncharacterized protein</fullName>
    </submittedName>
</protein>